<dbReference type="Pfam" id="PF00107">
    <property type="entry name" value="ADH_zinc_N"/>
    <property type="match status" value="1"/>
</dbReference>
<feature type="domain" description="Enoyl reductase (ER)" evidence="1">
    <location>
        <begin position="10"/>
        <end position="356"/>
    </location>
</feature>
<dbReference type="GO" id="GO:0004022">
    <property type="term" value="F:alcohol dehydrogenase (NAD+) activity"/>
    <property type="evidence" value="ECO:0007669"/>
    <property type="project" value="UniProtKB-EC"/>
</dbReference>
<dbReference type="InterPro" id="IPR011032">
    <property type="entry name" value="GroES-like_sf"/>
</dbReference>
<dbReference type="InterPro" id="IPR020843">
    <property type="entry name" value="ER"/>
</dbReference>
<proteinExistence type="predicted"/>
<protein>
    <submittedName>
        <fullName evidence="2">Alcohol dehydrogenase</fullName>
        <ecNumber evidence="2">1.1.1.1</ecNumber>
    </submittedName>
</protein>
<dbReference type="Gene3D" id="3.90.180.10">
    <property type="entry name" value="Medium-chain alcohol dehydrogenases, catalytic domain"/>
    <property type="match status" value="1"/>
</dbReference>
<dbReference type="InterPro" id="IPR052711">
    <property type="entry name" value="Zinc_ADH-like"/>
</dbReference>
<dbReference type="EC" id="1.1.1.1" evidence="2"/>
<accession>A0A9E6XW68</accession>
<evidence type="ECO:0000259" key="1">
    <source>
        <dbReference type="SMART" id="SM00829"/>
    </source>
</evidence>
<dbReference type="SMART" id="SM00829">
    <property type="entry name" value="PKS_ER"/>
    <property type="match status" value="1"/>
</dbReference>
<dbReference type="InterPro" id="IPR013149">
    <property type="entry name" value="ADH-like_C"/>
</dbReference>
<reference evidence="2" key="1">
    <citation type="journal article" date="2022" name="Int. J. Syst. Evol. Microbiol.">
        <title>Pseudomonas aegrilactucae sp. nov. and Pseudomonas morbosilactucae sp. nov., pathogens causing bacterial rot of lettuce in Japan.</title>
        <authorList>
            <person name="Sawada H."/>
            <person name="Fujikawa T."/>
            <person name="Satou M."/>
        </authorList>
    </citation>
    <scope>NUCLEOTIDE SEQUENCE</scope>
    <source>
        <strain evidence="2">0166_1</strain>
    </source>
</reference>
<sequence>MRAWRVHEFGPLDNLRLEDIPRPEPGPNDVVIRIRSIGLNSSELQIVRGMYENDGMDTPFKWDSHLPRVPGIEGAGEVAAVGSDVTSHKVGDRVTVSYWFCCGECDLCRSGIENMCSQAAHFDTIQFGRTADGAYAEYARVPAPYAVPIPDGLAFQDAAALTVAGGTAANMLFAHADIRADETVLVTGAASNIGVIGLQLAKMAGARRIVATAGSDEKLRKLEQLGADATINHTETPDFAERAIELNGGEGFDIVYDVPGGSTISPALHSVKPRGRIVLAGYMGGKTAEINLVRIIIFEARILGSASWTRPTLSWVLDLGARKRIRPVIDTVYDFEQLPEALGRLERREVFGKVIVNVD</sequence>
<keyword evidence="3" id="KW-1185">Reference proteome</keyword>
<dbReference type="RefSeq" id="WP_259315259.1">
    <property type="nucleotide sequence ID" value="NZ_CP087164.1"/>
</dbReference>
<keyword evidence="2" id="KW-0560">Oxidoreductase</keyword>
<dbReference type="SUPFAM" id="SSF51735">
    <property type="entry name" value="NAD(P)-binding Rossmann-fold domains"/>
    <property type="match status" value="1"/>
</dbReference>
<dbReference type="EMBL" id="CP087164">
    <property type="protein sequence ID" value="UGS35576.1"/>
    <property type="molecule type" value="Genomic_DNA"/>
</dbReference>
<dbReference type="SUPFAM" id="SSF50129">
    <property type="entry name" value="GroES-like"/>
    <property type="match status" value="1"/>
</dbReference>
<dbReference type="Pfam" id="PF08240">
    <property type="entry name" value="ADH_N"/>
    <property type="match status" value="1"/>
</dbReference>
<gene>
    <name evidence="2" type="primary">adhT_1</name>
    <name evidence="2" type="ORF">DSM104329_01969</name>
</gene>
<organism evidence="2 3">
    <name type="scientific">Capillimicrobium parvum</name>
    <dbReference type="NCBI Taxonomy" id="2884022"/>
    <lineage>
        <taxon>Bacteria</taxon>
        <taxon>Bacillati</taxon>
        <taxon>Actinomycetota</taxon>
        <taxon>Thermoleophilia</taxon>
        <taxon>Solirubrobacterales</taxon>
        <taxon>Capillimicrobiaceae</taxon>
        <taxon>Capillimicrobium</taxon>
    </lineage>
</organism>
<dbReference type="Proteomes" id="UP001162834">
    <property type="component" value="Chromosome"/>
</dbReference>
<evidence type="ECO:0000313" key="2">
    <source>
        <dbReference type="EMBL" id="UGS35576.1"/>
    </source>
</evidence>
<name>A0A9E6XW68_9ACTN</name>
<dbReference type="PANTHER" id="PTHR45033">
    <property type="match status" value="1"/>
</dbReference>
<dbReference type="PANTHER" id="PTHR45033:SF2">
    <property type="entry name" value="ZINC-TYPE ALCOHOL DEHYDROGENASE-LIKE PROTEIN C1773.06C"/>
    <property type="match status" value="1"/>
</dbReference>
<dbReference type="InterPro" id="IPR036291">
    <property type="entry name" value="NAD(P)-bd_dom_sf"/>
</dbReference>
<dbReference type="KEGG" id="sbae:DSM104329_01969"/>
<evidence type="ECO:0000313" key="3">
    <source>
        <dbReference type="Proteomes" id="UP001162834"/>
    </source>
</evidence>
<dbReference type="AlphaFoldDB" id="A0A9E6XW68"/>
<dbReference type="InterPro" id="IPR013154">
    <property type="entry name" value="ADH-like_N"/>
</dbReference>